<evidence type="ECO:0000313" key="4">
    <source>
        <dbReference type="EMBL" id="QBF58801.1"/>
    </source>
</evidence>
<evidence type="ECO:0000259" key="3">
    <source>
        <dbReference type="Pfam" id="PF05368"/>
    </source>
</evidence>
<name>A0A411P2Y4_LOTJA</name>
<dbReference type="InterPro" id="IPR045312">
    <property type="entry name" value="PCBER-like"/>
</dbReference>
<dbReference type="InterPro" id="IPR008030">
    <property type="entry name" value="NmrA-like"/>
</dbReference>
<dbReference type="Pfam" id="PF05368">
    <property type="entry name" value="NmrA"/>
    <property type="match status" value="1"/>
</dbReference>
<accession>A0A411P2Y4</accession>
<dbReference type="InterPro" id="IPR050608">
    <property type="entry name" value="NmrA-type/Isoflavone_red_sf"/>
</dbReference>
<protein>
    <submittedName>
        <fullName evidence="4">Isoflavone reductase</fullName>
    </submittedName>
</protein>
<dbReference type="PANTHER" id="PTHR43349:SF53">
    <property type="entry name" value="ISOFLAVONE REDUCTASE"/>
    <property type="match status" value="1"/>
</dbReference>
<evidence type="ECO:0000256" key="1">
    <source>
        <dbReference type="ARBA" id="ARBA00022857"/>
    </source>
</evidence>
<dbReference type="GO" id="GO:0009807">
    <property type="term" value="P:lignan biosynthetic process"/>
    <property type="evidence" value="ECO:0007669"/>
    <property type="project" value="UniProtKB-ARBA"/>
</dbReference>
<reference evidence="4" key="1">
    <citation type="submission" date="2018-06" db="EMBL/GenBank/DDBJ databases">
        <title>Duplications and functional specialization force distinct evolution of isoflavonoid biosynthetic genes in legumes.</title>
        <authorList>
            <person name="Jiao Y."/>
        </authorList>
    </citation>
    <scope>NUCLEOTIDE SEQUENCE</scope>
</reference>
<dbReference type="Gene3D" id="3.90.25.10">
    <property type="entry name" value="UDP-galactose 4-epimerase, domain 1"/>
    <property type="match status" value="1"/>
</dbReference>
<keyword evidence="1" id="KW-0521">NADP</keyword>
<dbReference type="SUPFAM" id="SSF51735">
    <property type="entry name" value="NAD(P)-binding Rossmann-fold domains"/>
    <property type="match status" value="1"/>
</dbReference>
<organism evidence="4">
    <name type="scientific">Lotus japonicus</name>
    <name type="common">Lotus corniculatus var. japonicus</name>
    <dbReference type="NCBI Taxonomy" id="34305"/>
    <lineage>
        <taxon>Eukaryota</taxon>
        <taxon>Viridiplantae</taxon>
        <taxon>Streptophyta</taxon>
        <taxon>Embryophyta</taxon>
        <taxon>Tracheophyta</taxon>
        <taxon>Spermatophyta</taxon>
        <taxon>Magnoliopsida</taxon>
        <taxon>eudicotyledons</taxon>
        <taxon>Gunneridae</taxon>
        <taxon>Pentapetalae</taxon>
        <taxon>rosids</taxon>
        <taxon>fabids</taxon>
        <taxon>Fabales</taxon>
        <taxon>Fabaceae</taxon>
        <taxon>Papilionoideae</taxon>
        <taxon>50 kb inversion clade</taxon>
        <taxon>NPAAA clade</taxon>
        <taxon>Hologalegina</taxon>
        <taxon>robinioid clade</taxon>
        <taxon>Loteae</taxon>
        <taxon>Lotus</taxon>
    </lineage>
</organism>
<sequence length="318" mass="35355">MAPQDRILVIGPTGAIGRHVIWASVKAGNPTYALVRKNSVTIEKPKLITAANPETKEELIDNFKSLGVILLEGDISDHESLVKAMKQVDIVICTTGRLLILDQVKIIAAIKEAGNIKRFFPSEFGLDVDRHEAVDPVREVFVEKAGIRRVVEAEGIPYTYLCCHAFTGYFLRNLAQLDATVPPRDKVIILGDGNVKGAYITEADVGTFTVLAANDPRTLNKAVHIRLPANYLTANEIMALWEKKIGKTLEKTYVPEEQVLKDIKESGFPHNYLLALYHSQQLKGDAVYEIDPAKDAEAHELYPDVKFTTADEYLNQFV</sequence>
<dbReference type="PANTHER" id="PTHR43349">
    <property type="entry name" value="PINORESINOL REDUCTASE-RELATED"/>
    <property type="match status" value="1"/>
</dbReference>
<dbReference type="GO" id="GO:0016491">
    <property type="term" value="F:oxidoreductase activity"/>
    <property type="evidence" value="ECO:0007669"/>
    <property type="project" value="UniProtKB-KW"/>
</dbReference>
<dbReference type="InterPro" id="IPR036291">
    <property type="entry name" value="NAD(P)-bd_dom_sf"/>
</dbReference>
<gene>
    <name evidence="4" type="primary">IFR2</name>
</gene>
<keyword evidence="2" id="KW-0560">Oxidoreductase</keyword>
<dbReference type="AlphaFoldDB" id="A0A411P2Y4"/>
<dbReference type="OMA" id="NEIMALW"/>
<proteinExistence type="evidence at transcript level"/>
<dbReference type="EMBL" id="MH450269">
    <property type="protein sequence ID" value="QBF58801.1"/>
    <property type="molecule type" value="mRNA"/>
</dbReference>
<dbReference type="CDD" id="cd05259">
    <property type="entry name" value="PCBER_SDR_a"/>
    <property type="match status" value="1"/>
</dbReference>
<dbReference type="OrthoDB" id="419598at2759"/>
<evidence type="ECO:0000256" key="2">
    <source>
        <dbReference type="ARBA" id="ARBA00023002"/>
    </source>
</evidence>
<feature type="domain" description="NmrA-like" evidence="3">
    <location>
        <begin position="4"/>
        <end position="314"/>
    </location>
</feature>
<dbReference type="Gene3D" id="3.40.50.720">
    <property type="entry name" value="NAD(P)-binding Rossmann-like Domain"/>
    <property type="match status" value="1"/>
</dbReference>